<comment type="caution">
    <text evidence="2">The sequence shown here is derived from an EMBL/GenBank/DDBJ whole genome shotgun (WGS) entry which is preliminary data.</text>
</comment>
<organism evidence="2 3">
    <name type="scientific">Ephemerocybe angulata</name>
    <dbReference type="NCBI Taxonomy" id="980116"/>
    <lineage>
        <taxon>Eukaryota</taxon>
        <taxon>Fungi</taxon>
        <taxon>Dikarya</taxon>
        <taxon>Basidiomycota</taxon>
        <taxon>Agaricomycotina</taxon>
        <taxon>Agaricomycetes</taxon>
        <taxon>Agaricomycetidae</taxon>
        <taxon>Agaricales</taxon>
        <taxon>Agaricineae</taxon>
        <taxon>Psathyrellaceae</taxon>
        <taxon>Ephemerocybe</taxon>
    </lineage>
</organism>
<gene>
    <name evidence="2" type="ORF">DFP72DRAFT_847301</name>
</gene>
<evidence type="ECO:0000313" key="3">
    <source>
        <dbReference type="Proteomes" id="UP000521943"/>
    </source>
</evidence>
<dbReference type="Proteomes" id="UP000521943">
    <property type="component" value="Unassembled WGS sequence"/>
</dbReference>
<protein>
    <submittedName>
        <fullName evidence="2">Uncharacterized protein</fullName>
    </submittedName>
</protein>
<name>A0A8H6M4P8_9AGAR</name>
<sequence>MASDSHHLPLLSPMSKSKRIEPHRITDVSWDMYPERHLLNVNRPELRDEDGEGGFRTTGLRSPRCKLSFKLCKRYTAFYSWCYTHTRTLQSRCSIYWISVWVADEMTTTNRFRELAAQTRQIFEVQAKYHPDATLKGMSILQFITADRDKLNALMEKVTSSSSRDELDIVLKTMGAASPIHEEVDHPNSRSHAAKFVPKSDSN</sequence>
<feature type="region of interest" description="Disordered" evidence="1">
    <location>
        <begin position="181"/>
        <end position="203"/>
    </location>
</feature>
<evidence type="ECO:0000256" key="1">
    <source>
        <dbReference type="SAM" id="MobiDB-lite"/>
    </source>
</evidence>
<keyword evidence="3" id="KW-1185">Reference proteome</keyword>
<proteinExistence type="predicted"/>
<reference evidence="2 3" key="1">
    <citation type="submission" date="2020-07" db="EMBL/GenBank/DDBJ databases">
        <title>Comparative genomics of pyrophilous fungi reveals a link between fire events and developmental genes.</title>
        <authorList>
            <consortium name="DOE Joint Genome Institute"/>
            <person name="Steindorff A.S."/>
            <person name="Carver A."/>
            <person name="Calhoun S."/>
            <person name="Stillman K."/>
            <person name="Liu H."/>
            <person name="Lipzen A."/>
            <person name="Pangilinan J."/>
            <person name="Labutti K."/>
            <person name="Bruns T.D."/>
            <person name="Grigoriev I.V."/>
        </authorList>
    </citation>
    <scope>NUCLEOTIDE SEQUENCE [LARGE SCALE GENOMIC DNA]</scope>
    <source>
        <strain evidence="2 3">CBS 144469</strain>
    </source>
</reference>
<dbReference type="EMBL" id="JACGCI010000029">
    <property type="protein sequence ID" value="KAF6755568.1"/>
    <property type="molecule type" value="Genomic_DNA"/>
</dbReference>
<accession>A0A8H6M4P8</accession>
<evidence type="ECO:0000313" key="2">
    <source>
        <dbReference type="EMBL" id="KAF6755568.1"/>
    </source>
</evidence>
<dbReference type="AlphaFoldDB" id="A0A8H6M4P8"/>